<dbReference type="PIRSF" id="PIRSF000521">
    <property type="entry name" value="Transaminase_4ab_Lys_Orn"/>
    <property type="match status" value="1"/>
</dbReference>
<name>A0AAD9AZW2_9PEZI</name>
<keyword evidence="8" id="KW-0808">Transferase</keyword>
<evidence type="ECO:0000256" key="6">
    <source>
        <dbReference type="ARBA" id="ARBA00022576"/>
    </source>
</evidence>
<dbReference type="NCBIfam" id="NF002325">
    <property type="entry name" value="PRK01278.1"/>
    <property type="match status" value="1"/>
</dbReference>
<dbReference type="GO" id="GO:0030170">
    <property type="term" value="F:pyridoxal phosphate binding"/>
    <property type="evidence" value="ECO:0007669"/>
    <property type="project" value="InterPro"/>
</dbReference>
<comment type="pathway">
    <text evidence="3">Amino-acid biosynthesis; L-arginine biosynthesis; N(2)-acetyl-L-ornithine from L-glutamate: step 4/4.</text>
</comment>
<dbReference type="NCBIfam" id="TIGR00707">
    <property type="entry name" value="argD"/>
    <property type="match status" value="1"/>
</dbReference>
<dbReference type="GO" id="GO:0042802">
    <property type="term" value="F:identical protein binding"/>
    <property type="evidence" value="ECO:0007669"/>
    <property type="project" value="TreeGrafter"/>
</dbReference>
<dbReference type="EC" id="2.6.1.11" evidence="5"/>
<dbReference type="InterPro" id="IPR049704">
    <property type="entry name" value="Aminotrans_3_PPA_site"/>
</dbReference>
<dbReference type="InterPro" id="IPR005814">
    <property type="entry name" value="Aminotrans_3"/>
</dbReference>
<dbReference type="HAMAP" id="MF_01107">
    <property type="entry name" value="ArgD_aminotrans_3"/>
    <property type="match status" value="1"/>
</dbReference>
<evidence type="ECO:0000256" key="4">
    <source>
        <dbReference type="ARBA" id="ARBA00008954"/>
    </source>
</evidence>
<organism evidence="12 13">
    <name type="scientific">Colletotrichum chrysophilum</name>
    <dbReference type="NCBI Taxonomy" id="1836956"/>
    <lineage>
        <taxon>Eukaryota</taxon>
        <taxon>Fungi</taxon>
        <taxon>Dikarya</taxon>
        <taxon>Ascomycota</taxon>
        <taxon>Pezizomycotina</taxon>
        <taxon>Sordariomycetes</taxon>
        <taxon>Hypocreomycetidae</taxon>
        <taxon>Glomerellales</taxon>
        <taxon>Glomerellaceae</taxon>
        <taxon>Colletotrichum</taxon>
        <taxon>Colletotrichum gloeosporioides species complex</taxon>
    </lineage>
</organism>
<dbReference type="CDD" id="cd00610">
    <property type="entry name" value="OAT_like"/>
    <property type="match status" value="1"/>
</dbReference>
<evidence type="ECO:0000256" key="10">
    <source>
        <dbReference type="RuleBase" id="RU003560"/>
    </source>
</evidence>
<evidence type="ECO:0000256" key="7">
    <source>
        <dbReference type="ARBA" id="ARBA00022605"/>
    </source>
</evidence>
<feature type="region of interest" description="Disordered" evidence="11">
    <location>
        <begin position="37"/>
        <end position="64"/>
    </location>
</feature>
<dbReference type="SUPFAM" id="SSF53383">
    <property type="entry name" value="PLP-dependent transferases"/>
    <property type="match status" value="1"/>
</dbReference>
<dbReference type="PANTHER" id="PTHR11986">
    <property type="entry name" value="AMINOTRANSFERASE CLASS III"/>
    <property type="match status" value="1"/>
</dbReference>
<sequence length="470" mass="50434">MAFRAPLRLQLAKCQPLLAVSSRFNARALSSATAATSSIPESISKTSQKEASVPNPDPTEDSPSAALVREHAPYMVATYARPPPVFVKGQGSVLWDVENRQYLDFTAGIAVNALGHCDPEITKLMTEQGSTLMHASNLYYNPWTGALSKLLVEKTLEAGAMHDANSVFVCNSGSEANEAAIKFARKAAKVSNPGSDKFEVVSFNNAFHGRTMGSLSATHNPKYQEPFAPMLPGFKLGKFNDVSAINATVTEKTCGVIVEPIQGEGGVTPASDDFLIALAKRCREVGAVLIYDEIQCGLSRTGTFWAHTHLPKEAHPDIITTAKALGNGFPIGATVVNKNVADKIKVGDHGTTFGGNPLACRLAHNIVSRLADPALQKGVTAKAAIFKTRFDALRERFPDLIQEVRGRGLILGLQLTQDPTPIVKAARERGLLIITAGTNTLRFVPPLTITEKEIQQGLDILEEAIAVTRS</sequence>
<gene>
    <name evidence="12" type="ORF">CCHR01_00926</name>
</gene>
<dbReference type="InterPro" id="IPR015422">
    <property type="entry name" value="PyrdxlP-dep_Trfase_small"/>
</dbReference>
<keyword evidence="13" id="KW-1185">Reference proteome</keyword>
<dbReference type="InterPro" id="IPR004636">
    <property type="entry name" value="AcOrn/SuccOrn_fam"/>
</dbReference>
<dbReference type="PROSITE" id="PS00600">
    <property type="entry name" value="AA_TRANSFER_CLASS_3"/>
    <property type="match status" value="1"/>
</dbReference>
<dbReference type="EMBL" id="JAQOWY010000009">
    <property type="protein sequence ID" value="KAK1856355.1"/>
    <property type="molecule type" value="Genomic_DNA"/>
</dbReference>
<protein>
    <recommendedName>
        <fullName evidence="5">acetylornithine transaminase</fullName>
        <ecNumber evidence="5">2.6.1.11</ecNumber>
    </recommendedName>
</protein>
<keyword evidence="7" id="KW-0028">Amino-acid biosynthesis</keyword>
<proteinExistence type="inferred from homology"/>
<keyword evidence="9 10" id="KW-0663">Pyridoxal phosphate</keyword>
<dbReference type="PANTHER" id="PTHR11986:SF79">
    <property type="entry name" value="ACETYLORNITHINE AMINOTRANSFERASE, MITOCHONDRIAL"/>
    <property type="match status" value="1"/>
</dbReference>
<comment type="cofactor">
    <cofactor evidence="1">
        <name>pyridoxal 5'-phosphate</name>
        <dbReference type="ChEBI" id="CHEBI:597326"/>
    </cofactor>
</comment>
<accession>A0AAD9AZW2</accession>
<comment type="caution">
    <text evidence="12">The sequence shown here is derived from an EMBL/GenBank/DDBJ whole genome shotgun (WGS) entry which is preliminary data.</text>
</comment>
<reference evidence="12" key="1">
    <citation type="submission" date="2023-01" db="EMBL/GenBank/DDBJ databases">
        <title>Colletotrichum chrysophilum M932 genome sequence.</title>
        <authorList>
            <person name="Baroncelli R."/>
        </authorList>
    </citation>
    <scope>NUCLEOTIDE SEQUENCE</scope>
    <source>
        <strain evidence="12">M932</strain>
    </source>
</reference>
<dbReference type="InterPro" id="IPR015421">
    <property type="entry name" value="PyrdxlP-dep_Trfase_major"/>
</dbReference>
<dbReference type="GO" id="GO:0003992">
    <property type="term" value="F:N2-acetyl-L-ornithine:2-oxoglutarate 5-aminotransferase activity"/>
    <property type="evidence" value="ECO:0007669"/>
    <property type="project" value="UniProtKB-EC"/>
</dbReference>
<dbReference type="FunFam" id="3.40.640.10:FF:000004">
    <property type="entry name" value="Acetylornithine aminotransferase"/>
    <property type="match status" value="1"/>
</dbReference>
<evidence type="ECO:0000256" key="3">
    <source>
        <dbReference type="ARBA" id="ARBA00005024"/>
    </source>
</evidence>
<dbReference type="AlphaFoldDB" id="A0AAD9AZW2"/>
<evidence type="ECO:0000313" key="13">
    <source>
        <dbReference type="Proteomes" id="UP001243330"/>
    </source>
</evidence>
<dbReference type="Gene3D" id="3.40.640.10">
    <property type="entry name" value="Type I PLP-dependent aspartate aminotransferase-like (Major domain)"/>
    <property type="match status" value="1"/>
</dbReference>
<evidence type="ECO:0000256" key="1">
    <source>
        <dbReference type="ARBA" id="ARBA00001933"/>
    </source>
</evidence>
<evidence type="ECO:0000256" key="5">
    <source>
        <dbReference type="ARBA" id="ARBA00012919"/>
    </source>
</evidence>
<evidence type="ECO:0000256" key="8">
    <source>
        <dbReference type="ARBA" id="ARBA00022679"/>
    </source>
</evidence>
<dbReference type="GO" id="GO:0005759">
    <property type="term" value="C:mitochondrial matrix"/>
    <property type="evidence" value="ECO:0007669"/>
    <property type="project" value="TreeGrafter"/>
</dbReference>
<evidence type="ECO:0000256" key="9">
    <source>
        <dbReference type="ARBA" id="ARBA00022898"/>
    </source>
</evidence>
<evidence type="ECO:0000256" key="2">
    <source>
        <dbReference type="ARBA" id="ARBA00004173"/>
    </source>
</evidence>
<dbReference type="Pfam" id="PF00202">
    <property type="entry name" value="Aminotran_3"/>
    <property type="match status" value="1"/>
</dbReference>
<comment type="similarity">
    <text evidence="4 10">Belongs to the class-III pyridoxal-phosphate-dependent aminotransferase family.</text>
</comment>
<evidence type="ECO:0000256" key="11">
    <source>
        <dbReference type="SAM" id="MobiDB-lite"/>
    </source>
</evidence>
<dbReference type="Proteomes" id="UP001243330">
    <property type="component" value="Unassembled WGS sequence"/>
</dbReference>
<keyword evidence="6 12" id="KW-0032">Aminotransferase</keyword>
<evidence type="ECO:0000313" key="12">
    <source>
        <dbReference type="EMBL" id="KAK1856355.1"/>
    </source>
</evidence>
<dbReference type="Gene3D" id="3.90.1150.10">
    <property type="entry name" value="Aspartate Aminotransferase, domain 1"/>
    <property type="match status" value="1"/>
</dbReference>
<dbReference type="GO" id="GO:0006526">
    <property type="term" value="P:L-arginine biosynthetic process"/>
    <property type="evidence" value="ECO:0007669"/>
    <property type="project" value="UniProtKB-ARBA"/>
</dbReference>
<dbReference type="InterPro" id="IPR050103">
    <property type="entry name" value="Class-III_PLP-dep_AT"/>
</dbReference>
<dbReference type="InterPro" id="IPR015424">
    <property type="entry name" value="PyrdxlP-dep_Trfase"/>
</dbReference>
<comment type="subcellular location">
    <subcellularLocation>
        <location evidence="2">Mitochondrion</location>
    </subcellularLocation>
</comment>